<reference evidence="3 4" key="1">
    <citation type="submission" date="2017-12" db="EMBL/GenBank/DDBJ databases">
        <title>Comparative genomics of Botrytis spp.</title>
        <authorList>
            <person name="Valero-Jimenez C.A."/>
            <person name="Tapia P."/>
            <person name="Veloso J."/>
            <person name="Silva-Moreno E."/>
            <person name="Staats M."/>
            <person name="Valdes J.H."/>
            <person name="Van Kan J.A.L."/>
        </authorList>
    </citation>
    <scope>NUCLEOTIDE SEQUENCE [LARGE SCALE GENOMIC DNA]</scope>
    <source>
        <strain evidence="3 4">MUCL2120</strain>
    </source>
</reference>
<evidence type="ECO:0000313" key="3">
    <source>
        <dbReference type="EMBL" id="TGO58183.1"/>
    </source>
</evidence>
<dbReference type="Proteomes" id="UP000297452">
    <property type="component" value="Unassembled WGS sequence"/>
</dbReference>
<evidence type="ECO:0000313" key="4">
    <source>
        <dbReference type="Proteomes" id="UP000297452"/>
    </source>
</evidence>
<proteinExistence type="predicted"/>
<keyword evidence="1" id="KW-0472">Membrane</keyword>
<sequence length="191" mass="21336">MSEPPKSSTFFSDLPIGLRLVIWILAISPRAVVVLYNYTKKSCVSKDVPSLLLVSRESRAEALHKYEISLGTRTKVIRPFTSTTNLTLLSLIGNHSEILIRGVTCLTKKNVVASNESFAFFQGVEEVSISGYCGGVVKSREKDFLARSTKWLMDDMEYYPVESGRLLPRLHCLDAGWRSRLSKAFVVSAVE</sequence>
<protein>
    <recommendedName>
        <fullName evidence="2">2EXR domain-containing protein</fullName>
    </recommendedName>
</protein>
<keyword evidence="1" id="KW-1133">Transmembrane helix</keyword>
<evidence type="ECO:0000259" key="2">
    <source>
        <dbReference type="Pfam" id="PF20150"/>
    </source>
</evidence>
<keyword evidence="1" id="KW-0812">Transmembrane</keyword>
<feature type="domain" description="2EXR" evidence="2">
    <location>
        <begin position="9"/>
        <end position="74"/>
    </location>
</feature>
<dbReference type="InterPro" id="IPR045518">
    <property type="entry name" value="2EXR"/>
</dbReference>
<dbReference type="AlphaFoldDB" id="A0A4Z1IN60"/>
<comment type="caution">
    <text evidence="3">The sequence shown here is derived from an EMBL/GenBank/DDBJ whole genome shotgun (WGS) entry which is preliminary data.</text>
</comment>
<dbReference type="OrthoDB" id="3513892at2759"/>
<evidence type="ECO:0000256" key="1">
    <source>
        <dbReference type="SAM" id="Phobius"/>
    </source>
</evidence>
<name>A0A4Z1IN60_9HELO</name>
<feature type="transmembrane region" description="Helical" evidence="1">
    <location>
        <begin position="20"/>
        <end position="38"/>
    </location>
</feature>
<organism evidence="3 4">
    <name type="scientific">Botryotinia narcissicola</name>
    <dbReference type="NCBI Taxonomy" id="278944"/>
    <lineage>
        <taxon>Eukaryota</taxon>
        <taxon>Fungi</taxon>
        <taxon>Dikarya</taxon>
        <taxon>Ascomycota</taxon>
        <taxon>Pezizomycotina</taxon>
        <taxon>Leotiomycetes</taxon>
        <taxon>Helotiales</taxon>
        <taxon>Sclerotiniaceae</taxon>
        <taxon>Botryotinia</taxon>
    </lineage>
</organism>
<accession>A0A4Z1IN60</accession>
<dbReference type="Pfam" id="PF20150">
    <property type="entry name" value="2EXR"/>
    <property type="match status" value="1"/>
</dbReference>
<gene>
    <name evidence="3" type="ORF">BOTNAR_0186g00120</name>
</gene>
<keyword evidence="4" id="KW-1185">Reference proteome</keyword>
<dbReference type="EMBL" id="PQXJ01000186">
    <property type="protein sequence ID" value="TGO58183.1"/>
    <property type="molecule type" value="Genomic_DNA"/>
</dbReference>